<dbReference type="PROSITE" id="PS50048">
    <property type="entry name" value="ZN2_CY6_FUNGAL_2"/>
    <property type="match status" value="1"/>
</dbReference>
<feature type="domain" description="Zn(2)-C6 fungal-type" evidence="2">
    <location>
        <begin position="123"/>
        <end position="153"/>
    </location>
</feature>
<dbReference type="GO" id="GO:0000981">
    <property type="term" value="F:DNA-binding transcription factor activity, RNA polymerase II-specific"/>
    <property type="evidence" value="ECO:0007669"/>
    <property type="project" value="InterPro"/>
</dbReference>
<protein>
    <submittedName>
        <fullName evidence="3">Predicted protein</fullName>
    </submittedName>
</protein>
<gene>
    <name evidence="3" type="ORF">NAEGRDRAFT_53162</name>
</gene>
<dbReference type="EMBL" id="GG738909">
    <property type="protein sequence ID" value="EFC38253.1"/>
    <property type="molecule type" value="Genomic_DNA"/>
</dbReference>
<dbReference type="Gene3D" id="4.10.240.10">
    <property type="entry name" value="Zn(2)-C6 fungal-type DNA-binding domain"/>
    <property type="match status" value="1"/>
</dbReference>
<dbReference type="InterPro" id="IPR001138">
    <property type="entry name" value="Zn2Cys6_DnaBD"/>
</dbReference>
<dbReference type="GeneID" id="8863520"/>
<feature type="region of interest" description="Disordered" evidence="1">
    <location>
        <begin position="1"/>
        <end position="33"/>
    </location>
</feature>
<dbReference type="RefSeq" id="XP_002670997.1">
    <property type="nucleotide sequence ID" value="XM_002670951.1"/>
</dbReference>
<dbReference type="InterPro" id="IPR036864">
    <property type="entry name" value="Zn2-C6_fun-type_DNA-bd_sf"/>
</dbReference>
<dbReference type="SMART" id="SM00066">
    <property type="entry name" value="GAL4"/>
    <property type="match status" value="1"/>
</dbReference>
<dbReference type="InParanoid" id="D2VY31"/>
<evidence type="ECO:0000313" key="3">
    <source>
        <dbReference type="EMBL" id="EFC38253.1"/>
    </source>
</evidence>
<sequence>MKRVSRIGIEGEQQQEPQQRRQQQPQTSTTELASSCPNLHVLVQHQHQHHNPEKYLAVTTCTNLHTKSPSSSSSSTYEHEHHTPVTNIVMQQATISLPSSPVVNNESSLPSTCSARITLHPISCKRCKSRHTRCDRVLPACSYCLKNNFECMYETPKKLRKNFNAEFVDLNEKTSSSMHASITHPQQPKSKYKVYKFKLNTKTKAEDEEPMEECEKYCVIDDKPMSARKLVEEHSHVMVMVMVMVIPIEKMLLLSLEMKSDSLQRTFLNHHWIIIRNIFHDLLALMYASQALILYFKEEWREAEEYYNKCIQILEDETESNRLLCLSTTFENRTMFFTSNRMDSQSLFLIGTRLILCQYKLSMGDLKEAVKFVRLADVMLDERFPVFKEQSFLPINANEIPQNLFDGISKEEILIIKKRIHCGMLLDELKFTLENLKEYIQPESMVSSPLFNNQSFILKESSTFQFSSFVNRFVFGNSIDIRGRCKYELLCLLQSPNVIFRNQTNVPFLIIGIAENNVKHLEEEALEQFGIGKVQAISLNESSSLDLNEFNQVVFVLQKIYLTSCSLLVLHEIIINSSQQFTQQCDSEIVEKCKIWRSAFADELSDYYALLPTETVNICLLVVAVFVVANIHADLIRRELLNKTPPPALLVRRMRNDFRLLSLLKRKFSNWFGSYHNKLCENIENLLNEIAILNKENL</sequence>
<feature type="compositionally biased region" description="Low complexity" evidence="1">
    <location>
        <begin position="12"/>
        <end position="26"/>
    </location>
</feature>
<dbReference type="VEuPathDB" id="AmoebaDB:NAEGRDRAFT_53162"/>
<dbReference type="Proteomes" id="UP000006671">
    <property type="component" value="Unassembled WGS sequence"/>
</dbReference>
<reference evidence="3 4" key="1">
    <citation type="journal article" date="2010" name="Cell">
        <title>The genome of Naegleria gruberi illuminates early eukaryotic versatility.</title>
        <authorList>
            <person name="Fritz-Laylin L.K."/>
            <person name="Prochnik S.E."/>
            <person name="Ginger M.L."/>
            <person name="Dacks J.B."/>
            <person name="Carpenter M.L."/>
            <person name="Field M.C."/>
            <person name="Kuo A."/>
            <person name="Paredez A."/>
            <person name="Chapman J."/>
            <person name="Pham J."/>
            <person name="Shu S."/>
            <person name="Neupane R."/>
            <person name="Cipriano M."/>
            <person name="Mancuso J."/>
            <person name="Tu H."/>
            <person name="Salamov A."/>
            <person name="Lindquist E."/>
            <person name="Shapiro H."/>
            <person name="Lucas S."/>
            <person name="Grigoriev I.V."/>
            <person name="Cande W.Z."/>
            <person name="Fulton C."/>
            <person name="Rokhsar D.S."/>
            <person name="Dawson S.C."/>
        </authorList>
    </citation>
    <scope>NUCLEOTIDE SEQUENCE [LARGE SCALE GENOMIC DNA]</scope>
    <source>
        <strain evidence="3 4">NEG-M</strain>
    </source>
</reference>
<dbReference type="CDD" id="cd00067">
    <property type="entry name" value="GAL4"/>
    <property type="match status" value="1"/>
</dbReference>
<name>D2VY31_NAEGR</name>
<dbReference type="OMA" id="MHASITH"/>
<evidence type="ECO:0000256" key="1">
    <source>
        <dbReference type="SAM" id="MobiDB-lite"/>
    </source>
</evidence>
<evidence type="ECO:0000259" key="2">
    <source>
        <dbReference type="PROSITE" id="PS50048"/>
    </source>
</evidence>
<dbReference type="OrthoDB" id="3862662at2759"/>
<dbReference type="Pfam" id="PF00172">
    <property type="entry name" value="Zn_clus"/>
    <property type="match status" value="1"/>
</dbReference>
<organism evidence="4">
    <name type="scientific">Naegleria gruberi</name>
    <name type="common">Amoeba</name>
    <dbReference type="NCBI Taxonomy" id="5762"/>
    <lineage>
        <taxon>Eukaryota</taxon>
        <taxon>Discoba</taxon>
        <taxon>Heterolobosea</taxon>
        <taxon>Tetramitia</taxon>
        <taxon>Eutetramitia</taxon>
        <taxon>Vahlkampfiidae</taxon>
        <taxon>Naegleria</taxon>
    </lineage>
</organism>
<dbReference type="SUPFAM" id="SSF57701">
    <property type="entry name" value="Zn2/Cys6 DNA-binding domain"/>
    <property type="match status" value="1"/>
</dbReference>
<dbReference type="PROSITE" id="PS00463">
    <property type="entry name" value="ZN2_CY6_FUNGAL_1"/>
    <property type="match status" value="1"/>
</dbReference>
<accession>D2VY31</accession>
<dbReference type="KEGG" id="ngr:NAEGRDRAFT_53162"/>
<proteinExistence type="predicted"/>
<evidence type="ECO:0000313" key="4">
    <source>
        <dbReference type="Proteomes" id="UP000006671"/>
    </source>
</evidence>
<keyword evidence="4" id="KW-1185">Reference proteome</keyword>
<dbReference type="AlphaFoldDB" id="D2VY31"/>
<dbReference type="GO" id="GO:0008270">
    <property type="term" value="F:zinc ion binding"/>
    <property type="evidence" value="ECO:0007669"/>
    <property type="project" value="InterPro"/>
</dbReference>